<dbReference type="Proteomes" id="UP001159641">
    <property type="component" value="Unassembled WGS sequence"/>
</dbReference>
<protein>
    <recommendedName>
        <fullName evidence="2">Exocyst complex component EXOC2/Sec5 N-terminal domain-containing protein</fullName>
    </recommendedName>
</protein>
<keyword evidence="4" id="KW-1185">Reference proteome</keyword>
<organism evidence="3 4">
    <name type="scientific">Eschrichtius robustus</name>
    <name type="common">California gray whale</name>
    <name type="synonym">Eschrichtius gibbosus</name>
    <dbReference type="NCBI Taxonomy" id="9764"/>
    <lineage>
        <taxon>Eukaryota</taxon>
        <taxon>Metazoa</taxon>
        <taxon>Chordata</taxon>
        <taxon>Craniata</taxon>
        <taxon>Vertebrata</taxon>
        <taxon>Euteleostomi</taxon>
        <taxon>Mammalia</taxon>
        <taxon>Eutheria</taxon>
        <taxon>Laurasiatheria</taxon>
        <taxon>Artiodactyla</taxon>
        <taxon>Whippomorpha</taxon>
        <taxon>Cetacea</taxon>
        <taxon>Mysticeti</taxon>
        <taxon>Eschrichtiidae</taxon>
        <taxon>Eschrichtius</taxon>
    </lineage>
</organism>
<evidence type="ECO:0000313" key="3">
    <source>
        <dbReference type="EMBL" id="KAJ8790638.1"/>
    </source>
</evidence>
<dbReference type="AlphaFoldDB" id="A0AB34HEH3"/>
<evidence type="ECO:0000313" key="4">
    <source>
        <dbReference type="Proteomes" id="UP001159641"/>
    </source>
</evidence>
<comment type="caution">
    <text evidence="3">The sequence shown here is derived from an EMBL/GenBank/DDBJ whole genome shotgun (WGS) entry which is preliminary data.</text>
</comment>
<reference evidence="3 4" key="1">
    <citation type="submission" date="2022-11" db="EMBL/GenBank/DDBJ databases">
        <title>Whole genome sequence of Eschrichtius robustus ER-17-0199.</title>
        <authorList>
            <person name="Bruniche-Olsen A."/>
            <person name="Black A.N."/>
            <person name="Fields C.J."/>
            <person name="Walden K."/>
            <person name="Dewoody J.A."/>
        </authorList>
    </citation>
    <scope>NUCLEOTIDE SEQUENCE [LARGE SCALE GENOMIC DNA]</scope>
    <source>
        <strain evidence="3">ER-17-0199</strain>
        <tissue evidence="3">Blubber</tissue>
    </source>
</reference>
<gene>
    <name evidence="3" type="ORF">J1605_004611</name>
</gene>
<feature type="domain" description="Exocyst complex component EXOC2/Sec5 N-terminal" evidence="2">
    <location>
        <begin position="3"/>
        <end position="63"/>
    </location>
</feature>
<evidence type="ECO:0000259" key="2">
    <source>
        <dbReference type="Pfam" id="PF15469"/>
    </source>
</evidence>
<dbReference type="Pfam" id="PF15469">
    <property type="entry name" value="Sec5"/>
    <property type="match status" value="1"/>
</dbReference>
<dbReference type="EMBL" id="JAIQCJ010001354">
    <property type="protein sequence ID" value="KAJ8790638.1"/>
    <property type="molecule type" value="Genomic_DNA"/>
</dbReference>
<proteinExistence type="predicted"/>
<accession>A0AB34HEH3</accession>
<keyword evidence="1" id="KW-0813">Transport</keyword>
<dbReference type="InterPro" id="IPR039481">
    <property type="entry name" value="EXOC2/Sec5_N_dom"/>
</dbReference>
<evidence type="ECO:0000256" key="1">
    <source>
        <dbReference type="ARBA" id="ARBA00022448"/>
    </source>
</evidence>
<sequence length="200" mass="21995">MGARLEICTLRDTVAAHLTPESRSSFKQALEALPQLSSGADRKLLELLLSRVRSSVHLQLACFQATPPPAVKTQDPLARVGSGGPRRLARAIPLAPSAPLLAPRVACSVAAGALLWWHLCHQAWELPLTPLPEQLPDFRSDQRAAGKELEELETWHRLPTGRWVSLQAPPGLRVSGPRLGPLLQLRPSLVWQLPEKRGRR</sequence>
<name>A0AB34HEH3_ESCRO</name>